<reference evidence="10 11" key="1">
    <citation type="journal article" date="2019" name="Sci. Rep.">
        <title>Orb-weaving spider Araneus ventricosus genome elucidates the spidroin gene catalogue.</title>
        <authorList>
            <person name="Kono N."/>
            <person name="Nakamura H."/>
            <person name="Ohtoshi R."/>
            <person name="Moran D.A.P."/>
            <person name="Shinohara A."/>
            <person name="Yoshida Y."/>
            <person name="Fujiwara M."/>
            <person name="Mori M."/>
            <person name="Tomita M."/>
            <person name="Arakawa K."/>
        </authorList>
    </citation>
    <scope>NUCLEOTIDE SEQUENCE [LARGE SCALE GENOMIC DNA]</scope>
</reference>
<sequence>MTLLGRIFCFSTAVVVAFVGTLLFKSAFVTGLSECMEYEFPCDNGECIDAGLWCDTHEDCSDGSDEKYCKQIANDHSCIQNEFHRTEGRCGRSVLGSKPESAEFPPSVDLLHVKSSDDPNECPSTYFRCNNGPCIPMVGRCDGYENCQDSSDEMNCDSGALHSQVPLLTTNYHTTTSTTVLPPKSQMEGSNAALFFDSLNASQNSIQVLQFSGLSFSDFSEQRNKARKWILYQIRGDYGWGDETPRSITALCLSDQQPIVRNTYLLMIKQLEIQLSLELARNETKPMKLTDLALYINALLVSCKDPKNFYGDNMVSILREGVNAAQKEGTFVNPSIYLTLCINNATTYDDTKQLHDIFLNWNATVSKLHPNRCPSVYFRCINGPCIPLVGQCDGIENCVDSSDEENCVNYYTTTHATVFSPTSEPEGYNEIRFFDSLNSSQNSVQMKQFSGLHPSSFSNQRNGARNWLLSQRRDDYGWGDETPRAITALYLSDEQPLVRRTENDMLIMKQLEIDFLKLLRNGIKSMKLTDLSLYLNAFLVSCKDPKNFYGDNLVRALRDGVDVAQKLDEFVNPSIYLTLCISNATISDDIKKLQDIFLNRNDTIGMIGKKCSIPVIGVLYTSPYAG</sequence>
<dbReference type="AlphaFoldDB" id="A0A4Y2J2J4"/>
<dbReference type="Gene3D" id="4.10.400.10">
    <property type="entry name" value="Low-density Lipoprotein Receptor"/>
    <property type="match status" value="3"/>
</dbReference>
<evidence type="ECO:0000256" key="8">
    <source>
        <dbReference type="PROSITE-ProRule" id="PRU00124"/>
    </source>
</evidence>
<accession>A0A4Y2J2J4</accession>
<dbReference type="OrthoDB" id="9991628at2759"/>
<comment type="subcellular location">
    <subcellularLocation>
        <location evidence="2">Endomembrane system</location>
    </subcellularLocation>
    <subcellularLocation>
        <location evidence="1">Membrane</location>
        <topology evidence="1">Single-pass membrane protein</topology>
    </subcellularLocation>
</comment>
<dbReference type="GO" id="GO:0016192">
    <property type="term" value="P:vesicle-mediated transport"/>
    <property type="evidence" value="ECO:0007669"/>
    <property type="project" value="UniProtKB-ARBA"/>
</dbReference>
<proteinExistence type="predicted"/>
<feature type="disulfide bond" evidence="8">
    <location>
        <begin position="392"/>
        <end position="407"/>
    </location>
</feature>
<evidence type="ECO:0000256" key="1">
    <source>
        <dbReference type="ARBA" id="ARBA00004167"/>
    </source>
</evidence>
<dbReference type="GO" id="GO:0005886">
    <property type="term" value="C:plasma membrane"/>
    <property type="evidence" value="ECO:0007669"/>
    <property type="project" value="TreeGrafter"/>
</dbReference>
<keyword evidence="6 9" id="KW-0472">Membrane</keyword>
<dbReference type="PROSITE" id="PS50068">
    <property type="entry name" value="LDLRA_2"/>
    <property type="match status" value="3"/>
</dbReference>
<dbReference type="PRINTS" id="PR00261">
    <property type="entry name" value="LDLRECEPTOR"/>
</dbReference>
<dbReference type="Proteomes" id="UP000499080">
    <property type="component" value="Unassembled WGS sequence"/>
</dbReference>
<dbReference type="SMART" id="SM00192">
    <property type="entry name" value="LDLa"/>
    <property type="match status" value="3"/>
</dbReference>
<name>A0A4Y2J2J4_ARAVE</name>
<dbReference type="Gene3D" id="1.50.10.20">
    <property type="match status" value="2"/>
</dbReference>
<feature type="disulfide bond" evidence="8">
    <location>
        <begin position="54"/>
        <end position="69"/>
    </location>
</feature>
<dbReference type="GO" id="GO:0012505">
    <property type="term" value="C:endomembrane system"/>
    <property type="evidence" value="ECO:0007669"/>
    <property type="project" value="UniProtKB-SubCell"/>
</dbReference>
<dbReference type="EMBL" id="BGPR01003134">
    <property type="protein sequence ID" value="GBM84135.1"/>
    <property type="molecule type" value="Genomic_DNA"/>
</dbReference>
<evidence type="ECO:0000256" key="9">
    <source>
        <dbReference type="SAM" id="Phobius"/>
    </source>
</evidence>
<evidence type="ECO:0000313" key="10">
    <source>
        <dbReference type="EMBL" id="GBM84135.1"/>
    </source>
</evidence>
<feature type="disulfide bond" evidence="8">
    <location>
        <begin position="373"/>
        <end position="385"/>
    </location>
</feature>
<keyword evidence="11" id="KW-1185">Reference proteome</keyword>
<keyword evidence="5 9" id="KW-1133">Transmembrane helix</keyword>
<evidence type="ECO:0000256" key="5">
    <source>
        <dbReference type="ARBA" id="ARBA00022989"/>
    </source>
</evidence>
<dbReference type="CDD" id="cd00112">
    <property type="entry name" value="LDLa"/>
    <property type="match status" value="3"/>
</dbReference>
<dbReference type="SUPFAM" id="SSF57424">
    <property type="entry name" value="LDL receptor-like module"/>
    <property type="match status" value="3"/>
</dbReference>
<organism evidence="10 11">
    <name type="scientific">Araneus ventricosus</name>
    <name type="common">Orbweaver spider</name>
    <name type="synonym">Epeira ventricosa</name>
    <dbReference type="NCBI Taxonomy" id="182803"/>
    <lineage>
        <taxon>Eukaryota</taxon>
        <taxon>Metazoa</taxon>
        <taxon>Ecdysozoa</taxon>
        <taxon>Arthropoda</taxon>
        <taxon>Chelicerata</taxon>
        <taxon>Arachnida</taxon>
        <taxon>Araneae</taxon>
        <taxon>Araneomorphae</taxon>
        <taxon>Entelegynae</taxon>
        <taxon>Araneoidea</taxon>
        <taxon>Araneidae</taxon>
        <taxon>Araneus</taxon>
    </lineage>
</organism>
<feature type="disulfide bond" evidence="8">
    <location>
        <begin position="122"/>
        <end position="134"/>
    </location>
</feature>
<dbReference type="InterPro" id="IPR050685">
    <property type="entry name" value="LDLR"/>
</dbReference>
<feature type="disulfide bond" evidence="8">
    <location>
        <begin position="35"/>
        <end position="47"/>
    </location>
</feature>
<evidence type="ECO:0000313" key="11">
    <source>
        <dbReference type="Proteomes" id="UP000499080"/>
    </source>
</evidence>
<evidence type="ECO:0000256" key="4">
    <source>
        <dbReference type="ARBA" id="ARBA00022737"/>
    </source>
</evidence>
<dbReference type="Pfam" id="PF00057">
    <property type="entry name" value="Ldl_recept_a"/>
    <property type="match status" value="3"/>
</dbReference>
<keyword evidence="7 8" id="KW-1015">Disulfide bond</keyword>
<protein>
    <submittedName>
        <fullName evidence="10">Uncharacterized protein</fullName>
    </submittedName>
</protein>
<dbReference type="InterPro" id="IPR023415">
    <property type="entry name" value="LDLR_class-A_CS"/>
</dbReference>
<feature type="disulfide bond" evidence="8">
    <location>
        <begin position="129"/>
        <end position="147"/>
    </location>
</feature>
<gene>
    <name evidence="10" type="ORF">AVEN_218305_1</name>
</gene>
<feature type="disulfide bond" evidence="8">
    <location>
        <begin position="380"/>
        <end position="398"/>
    </location>
</feature>
<feature type="transmembrane region" description="Helical" evidence="9">
    <location>
        <begin position="7"/>
        <end position="28"/>
    </location>
</feature>
<dbReference type="PANTHER" id="PTHR24270:SF62">
    <property type="entry name" value="LOW-DENSITY LIPOPROTEIN RECEPTOR-RELATED PROTEIN 2"/>
    <property type="match status" value="1"/>
</dbReference>
<evidence type="ECO:0000256" key="6">
    <source>
        <dbReference type="ARBA" id="ARBA00023136"/>
    </source>
</evidence>
<dbReference type="InterPro" id="IPR036055">
    <property type="entry name" value="LDL_receptor-like_sf"/>
</dbReference>
<keyword evidence="3 9" id="KW-0812">Transmembrane</keyword>
<keyword evidence="4" id="KW-0677">Repeat</keyword>
<feature type="disulfide bond" evidence="8">
    <location>
        <begin position="141"/>
        <end position="156"/>
    </location>
</feature>
<dbReference type="InterPro" id="IPR002172">
    <property type="entry name" value="LDrepeatLR_classA_rpt"/>
</dbReference>
<comment type="caution">
    <text evidence="10">The sequence shown here is derived from an EMBL/GenBank/DDBJ whole genome shotgun (WGS) entry which is preliminary data.</text>
</comment>
<evidence type="ECO:0000256" key="3">
    <source>
        <dbReference type="ARBA" id="ARBA00022692"/>
    </source>
</evidence>
<evidence type="ECO:0000256" key="2">
    <source>
        <dbReference type="ARBA" id="ARBA00004308"/>
    </source>
</evidence>
<dbReference type="PROSITE" id="PS01209">
    <property type="entry name" value="LDLRA_1"/>
    <property type="match status" value="2"/>
</dbReference>
<dbReference type="PANTHER" id="PTHR24270">
    <property type="entry name" value="LOW-DENSITY LIPOPROTEIN RECEPTOR-RELATED"/>
    <property type="match status" value="1"/>
</dbReference>
<feature type="disulfide bond" evidence="8">
    <location>
        <begin position="42"/>
        <end position="60"/>
    </location>
</feature>
<evidence type="ECO:0000256" key="7">
    <source>
        <dbReference type="ARBA" id="ARBA00023157"/>
    </source>
</evidence>